<protein>
    <submittedName>
        <fullName evidence="2">Uncharacterized protein</fullName>
    </submittedName>
</protein>
<proteinExistence type="predicted"/>
<name>A0A061SCP0_9CHLO</name>
<dbReference type="EMBL" id="GBEZ01002090">
    <property type="protein sequence ID" value="JAC82937.1"/>
    <property type="molecule type" value="Transcribed_RNA"/>
</dbReference>
<feature type="non-terminal residue" evidence="2">
    <location>
        <position position="117"/>
    </location>
</feature>
<accession>A0A061SCP0</accession>
<reference evidence="2" key="1">
    <citation type="submission" date="2014-05" db="EMBL/GenBank/DDBJ databases">
        <title>The transcriptome of the halophilic microalga Tetraselmis sp. GSL018 isolated from the Great Salt Lake, Utah.</title>
        <authorList>
            <person name="Jinkerson R.E."/>
            <person name="D'Adamo S."/>
            <person name="Posewitz M.C."/>
        </authorList>
    </citation>
    <scope>NUCLEOTIDE SEQUENCE</scope>
    <source>
        <strain evidence="2">GSL018</strain>
    </source>
</reference>
<organism evidence="2">
    <name type="scientific">Tetraselmis sp. GSL018</name>
    <dbReference type="NCBI Taxonomy" id="582737"/>
    <lineage>
        <taxon>Eukaryota</taxon>
        <taxon>Viridiplantae</taxon>
        <taxon>Chlorophyta</taxon>
        <taxon>core chlorophytes</taxon>
        <taxon>Chlorodendrophyceae</taxon>
        <taxon>Chlorodendrales</taxon>
        <taxon>Chlorodendraceae</taxon>
        <taxon>Tetraselmis</taxon>
    </lineage>
</organism>
<evidence type="ECO:0000256" key="1">
    <source>
        <dbReference type="SAM" id="MobiDB-lite"/>
    </source>
</evidence>
<gene>
    <name evidence="2" type="ORF">TSPGSL018_4516</name>
</gene>
<sequence>MVRKRPQQKTRSPGDILGAALARQGLKYIHQLKSKVFSHREQVSKPPPPTPPVRSDGLGRATRAYQFLYKHEGHIVFSLLSLGLAVVLADLYCARRERDIARQFYEARHSRRAAAAA</sequence>
<evidence type="ECO:0000313" key="2">
    <source>
        <dbReference type="EMBL" id="JAC82937.1"/>
    </source>
</evidence>
<feature type="region of interest" description="Disordered" evidence="1">
    <location>
        <begin position="38"/>
        <end position="58"/>
    </location>
</feature>
<dbReference type="AlphaFoldDB" id="A0A061SCP0"/>